<evidence type="ECO:0000259" key="9">
    <source>
        <dbReference type="PROSITE" id="PS51012"/>
    </source>
</evidence>
<evidence type="ECO:0000256" key="7">
    <source>
        <dbReference type="ARBA" id="ARBA00023136"/>
    </source>
</evidence>
<feature type="transmembrane region" description="Helical" evidence="8">
    <location>
        <begin position="267"/>
        <end position="285"/>
    </location>
</feature>
<dbReference type="AlphaFoldDB" id="A0A6J7FRF1"/>
<feature type="transmembrane region" description="Helical" evidence="8">
    <location>
        <begin position="169"/>
        <end position="193"/>
    </location>
</feature>
<feature type="domain" description="ABC transmembrane type-2" evidence="9">
    <location>
        <begin position="62"/>
        <end position="292"/>
    </location>
</feature>
<comment type="subcellular location">
    <subcellularLocation>
        <location evidence="1">Cell inner membrane</location>
        <topology evidence="1">Multi-pass membrane protein</topology>
    </subcellularLocation>
</comment>
<evidence type="ECO:0000256" key="5">
    <source>
        <dbReference type="ARBA" id="ARBA00022692"/>
    </source>
</evidence>
<dbReference type="Pfam" id="PF01061">
    <property type="entry name" value="ABC2_membrane"/>
    <property type="match status" value="1"/>
</dbReference>
<sequence length="300" mass="33033">MTNVVAKTRFRRLRETPMLRVGSPKGYFAGTLDSIKSIFMQRQLIALVIRRELRTKYKGSFTGILWSLARPLAMIVIYYFFVGQILGAARSIPDFAVYMFTGFATWALFSESMASATLSLVGNAGLVRKVSLPREIFPISTTSVAVVNFLTQVGLLIVFIVIIGSPVNFANIGIAIMGIAMLVTFSLALGLLVSAATVFFRDLQHLVDVALMFLFWGSPVLYSVVLVKNLVTVDWVVQIYLANPVTTAILSMQSAFWGAGELGVGNIGLRVAITWAISLVLLWFAQRVFNRLQGSFAQEL</sequence>
<evidence type="ECO:0000256" key="8">
    <source>
        <dbReference type="SAM" id="Phobius"/>
    </source>
</evidence>
<dbReference type="PROSITE" id="PS51012">
    <property type="entry name" value="ABC_TM2"/>
    <property type="match status" value="1"/>
</dbReference>
<dbReference type="PANTHER" id="PTHR30413:SF8">
    <property type="entry name" value="TRANSPORT PERMEASE PROTEIN"/>
    <property type="match status" value="1"/>
</dbReference>
<dbReference type="InterPro" id="IPR047817">
    <property type="entry name" value="ABC2_TM_bact-type"/>
</dbReference>
<dbReference type="GO" id="GO:0005886">
    <property type="term" value="C:plasma membrane"/>
    <property type="evidence" value="ECO:0007669"/>
    <property type="project" value="UniProtKB-SubCell"/>
</dbReference>
<keyword evidence="4" id="KW-0997">Cell inner membrane</keyword>
<dbReference type="InterPro" id="IPR013525">
    <property type="entry name" value="ABC2_TM"/>
</dbReference>
<dbReference type="PANTHER" id="PTHR30413">
    <property type="entry name" value="INNER MEMBRANE TRANSPORT PERMEASE"/>
    <property type="match status" value="1"/>
</dbReference>
<keyword evidence="3" id="KW-1003">Cell membrane</keyword>
<keyword evidence="5 8" id="KW-0812">Transmembrane</keyword>
<evidence type="ECO:0000256" key="2">
    <source>
        <dbReference type="ARBA" id="ARBA00022448"/>
    </source>
</evidence>
<gene>
    <name evidence="10" type="ORF">UFOPK3516_00792</name>
</gene>
<proteinExistence type="predicted"/>
<keyword evidence="6 8" id="KW-1133">Transmembrane helix</keyword>
<name>A0A6J7FRF1_9ZZZZ</name>
<feature type="transmembrane region" description="Helical" evidence="8">
    <location>
        <begin position="60"/>
        <end position="81"/>
    </location>
</feature>
<evidence type="ECO:0000256" key="1">
    <source>
        <dbReference type="ARBA" id="ARBA00004429"/>
    </source>
</evidence>
<dbReference type="EMBL" id="CAFBMB010000048">
    <property type="protein sequence ID" value="CAB4898081.1"/>
    <property type="molecule type" value="Genomic_DNA"/>
</dbReference>
<evidence type="ECO:0000256" key="6">
    <source>
        <dbReference type="ARBA" id="ARBA00022989"/>
    </source>
</evidence>
<evidence type="ECO:0000256" key="4">
    <source>
        <dbReference type="ARBA" id="ARBA00022519"/>
    </source>
</evidence>
<dbReference type="GO" id="GO:0015920">
    <property type="term" value="P:lipopolysaccharide transport"/>
    <property type="evidence" value="ECO:0007669"/>
    <property type="project" value="TreeGrafter"/>
</dbReference>
<feature type="transmembrane region" description="Helical" evidence="8">
    <location>
        <begin position="205"/>
        <end position="225"/>
    </location>
</feature>
<keyword evidence="7 8" id="KW-0472">Membrane</keyword>
<reference evidence="10" key="1">
    <citation type="submission" date="2020-05" db="EMBL/GenBank/DDBJ databases">
        <authorList>
            <person name="Chiriac C."/>
            <person name="Salcher M."/>
            <person name="Ghai R."/>
            <person name="Kavagutti S V."/>
        </authorList>
    </citation>
    <scope>NUCLEOTIDE SEQUENCE</scope>
</reference>
<accession>A0A6J7FRF1</accession>
<organism evidence="10">
    <name type="scientific">freshwater metagenome</name>
    <dbReference type="NCBI Taxonomy" id="449393"/>
    <lineage>
        <taxon>unclassified sequences</taxon>
        <taxon>metagenomes</taxon>
        <taxon>ecological metagenomes</taxon>
    </lineage>
</organism>
<dbReference type="GO" id="GO:0140359">
    <property type="term" value="F:ABC-type transporter activity"/>
    <property type="evidence" value="ECO:0007669"/>
    <property type="project" value="InterPro"/>
</dbReference>
<feature type="transmembrane region" description="Helical" evidence="8">
    <location>
        <begin position="96"/>
        <end position="121"/>
    </location>
</feature>
<feature type="transmembrane region" description="Helical" evidence="8">
    <location>
        <begin position="142"/>
        <end position="163"/>
    </location>
</feature>
<keyword evidence="2" id="KW-0813">Transport</keyword>
<protein>
    <submittedName>
        <fullName evidence="10">Unannotated protein</fullName>
    </submittedName>
</protein>
<evidence type="ECO:0000256" key="3">
    <source>
        <dbReference type="ARBA" id="ARBA00022475"/>
    </source>
</evidence>
<evidence type="ECO:0000313" key="10">
    <source>
        <dbReference type="EMBL" id="CAB4898081.1"/>
    </source>
</evidence>